<gene>
    <name evidence="1" type="ORF">I5E68_00525</name>
</gene>
<comment type="caution">
    <text evidence="1">The sequence shown here is derived from an EMBL/GenBank/DDBJ whole genome shotgun (WGS) entry which is preliminary data.</text>
</comment>
<organism evidence="1 2">
    <name type="scientific">Novosphingobium aureum</name>
    <dbReference type="NCBI Taxonomy" id="2792964"/>
    <lineage>
        <taxon>Bacteria</taxon>
        <taxon>Pseudomonadati</taxon>
        <taxon>Pseudomonadota</taxon>
        <taxon>Alphaproteobacteria</taxon>
        <taxon>Sphingomonadales</taxon>
        <taxon>Sphingomonadaceae</taxon>
        <taxon>Novosphingobium</taxon>
    </lineage>
</organism>
<accession>A0A931H9E0</accession>
<evidence type="ECO:0000313" key="1">
    <source>
        <dbReference type="EMBL" id="MBH0111433.1"/>
    </source>
</evidence>
<dbReference type="Gene3D" id="1.10.238.160">
    <property type="match status" value="1"/>
</dbReference>
<dbReference type="EMBL" id="JADZGI010000001">
    <property type="protein sequence ID" value="MBH0111433.1"/>
    <property type="molecule type" value="Genomic_DNA"/>
</dbReference>
<dbReference type="AlphaFoldDB" id="A0A931H9E0"/>
<keyword evidence="2" id="KW-1185">Reference proteome</keyword>
<evidence type="ECO:0000313" key="2">
    <source>
        <dbReference type="Proteomes" id="UP000617634"/>
    </source>
</evidence>
<dbReference type="PANTHER" id="PTHR36154:SF1">
    <property type="entry name" value="DNA-BINDING TRANSCRIPTIONAL ACTIVATOR ALPA"/>
    <property type="match status" value="1"/>
</dbReference>
<dbReference type="Proteomes" id="UP000617634">
    <property type="component" value="Unassembled WGS sequence"/>
</dbReference>
<proteinExistence type="predicted"/>
<protein>
    <submittedName>
        <fullName evidence="1">AlpA family phage regulatory protein</fullName>
    </submittedName>
</protein>
<dbReference type="PANTHER" id="PTHR36154">
    <property type="entry name" value="DNA-BINDING TRANSCRIPTIONAL ACTIVATOR ALPA"/>
    <property type="match status" value="1"/>
</dbReference>
<reference evidence="1" key="1">
    <citation type="submission" date="2020-11" db="EMBL/GenBank/DDBJ databases">
        <title>Novosphingobium aureum sp. nov., a marine bacterium isolated from sediment of a salt flat.</title>
        <authorList>
            <person name="Yoo Y."/>
            <person name="Kim J.-J."/>
        </authorList>
    </citation>
    <scope>NUCLEOTIDE SEQUENCE</scope>
    <source>
        <strain evidence="1">YJ-S2-02</strain>
    </source>
</reference>
<name>A0A931H9E0_9SPHN</name>
<dbReference type="InterPro" id="IPR009061">
    <property type="entry name" value="DNA-bd_dom_put_sf"/>
</dbReference>
<dbReference type="SUPFAM" id="SSF46955">
    <property type="entry name" value="Putative DNA-binding domain"/>
    <property type="match status" value="1"/>
</dbReference>
<sequence>MAQRQILLTISEVSELTRLSRPTIYNYIRDETHDFPKQVRLGPNRVVWVKSEIDRWLKSRRDARHEEPQAA</sequence>
<dbReference type="InterPro" id="IPR052931">
    <property type="entry name" value="Prophage_regulatory_activator"/>
</dbReference>
<dbReference type="RefSeq" id="WP_197159790.1">
    <property type="nucleotide sequence ID" value="NZ_JADZGI010000001.1"/>
</dbReference>
<dbReference type="InterPro" id="IPR010260">
    <property type="entry name" value="AlpA"/>
</dbReference>
<dbReference type="Pfam" id="PF05930">
    <property type="entry name" value="Phage_AlpA"/>
    <property type="match status" value="1"/>
</dbReference>